<evidence type="ECO:0000256" key="6">
    <source>
        <dbReference type="ARBA" id="ARBA00037383"/>
    </source>
</evidence>
<evidence type="ECO:0000313" key="10">
    <source>
        <dbReference type="EMBL" id="CUX95965.1"/>
    </source>
</evidence>
<dbReference type="STRING" id="1070130.FVIR_GE00155"/>
<evidence type="ECO:0000256" key="2">
    <source>
        <dbReference type="ARBA" id="ARBA00022552"/>
    </source>
</evidence>
<dbReference type="FunFam" id="3.10.290.10:FF:000003">
    <property type="entry name" value="Pseudouridine synthase"/>
    <property type="match status" value="1"/>
</dbReference>
<dbReference type="RefSeq" id="WP_067497681.1">
    <property type="nucleotide sequence ID" value="NZ_LN999832.1"/>
</dbReference>
<evidence type="ECO:0000256" key="7">
    <source>
        <dbReference type="PROSITE-ProRule" id="PRU00182"/>
    </source>
</evidence>
<protein>
    <recommendedName>
        <fullName evidence="8">Pseudouridine synthase</fullName>
        <ecNumber evidence="8">5.4.99.-</ecNumber>
    </recommendedName>
</protein>
<keyword evidence="2" id="KW-0698">rRNA processing</keyword>
<reference evidence="11" key="1">
    <citation type="submission" date="2016-01" db="EMBL/GenBank/DDBJ databases">
        <authorList>
            <person name="Husnik F."/>
        </authorList>
    </citation>
    <scope>NUCLEOTIDE SEQUENCE [LARGE SCALE GENOMIC DNA]</scope>
</reference>
<dbReference type="InterPro" id="IPR050343">
    <property type="entry name" value="RsuA_PseudoU_synthase"/>
</dbReference>
<dbReference type="AlphaFoldDB" id="A0A143WQE6"/>
<dbReference type="EC" id="5.4.99.-" evidence="8"/>
<comment type="catalytic activity">
    <reaction evidence="5">
        <text>uridine(2605) in 23S rRNA = pseudouridine(2605) in 23S rRNA</text>
        <dbReference type="Rhea" id="RHEA:42520"/>
        <dbReference type="Rhea" id="RHEA-COMP:10095"/>
        <dbReference type="Rhea" id="RHEA-COMP:10096"/>
        <dbReference type="ChEBI" id="CHEBI:65314"/>
        <dbReference type="ChEBI" id="CHEBI:65315"/>
        <dbReference type="EC" id="5.4.99.22"/>
    </reaction>
</comment>
<organism evidence="10 11">
    <name type="scientific">Candidatus Gullanella endobia</name>
    <dbReference type="NCBI Taxonomy" id="1070130"/>
    <lineage>
        <taxon>Bacteria</taxon>
        <taxon>Pseudomonadati</taxon>
        <taxon>Pseudomonadota</taxon>
        <taxon>Gammaproteobacteria</taxon>
        <taxon>Enterobacterales</taxon>
        <taxon>Enterobacteriaceae</taxon>
        <taxon>Candidatus Gullanella</taxon>
    </lineage>
</organism>
<dbReference type="OrthoDB" id="9807213at2"/>
<comment type="similarity">
    <text evidence="1 8">Belongs to the pseudouridine synthase RsuA family.</text>
</comment>
<evidence type="ECO:0000256" key="1">
    <source>
        <dbReference type="ARBA" id="ARBA00008348"/>
    </source>
</evidence>
<dbReference type="GO" id="GO:0003723">
    <property type="term" value="F:RNA binding"/>
    <property type="evidence" value="ECO:0007669"/>
    <property type="project" value="UniProtKB-KW"/>
</dbReference>
<dbReference type="CDD" id="cd00165">
    <property type="entry name" value="S4"/>
    <property type="match status" value="1"/>
</dbReference>
<evidence type="ECO:0000256" key="8">
    <source>
        <dbReference type="RuleBase" id="RU003887"/>
    </source>
</evidence>
<dbReference type="NCBIfam" id="NF007976">
    <property type="entry name" value="PRK10700.1"/>
    <property type="match status" value="1"/>
</dbReference>
<dbReference type="InterPro" id="IPR018496">
    <property type="entry name" value="PsdUridine_synth_RsuA/RluB_CS"/>
</dbReference>
<keyword evidence="11" id="KW-1185">Reference proteome</keyword>
<dbReference type="InterPro" id="IPR002942">
    <property type="entry name" value="S4_RNA-bd"/>
</dbReference>
<dbReference type="InterPro" id="IPR006145">
    <property type="entry name" value="PsdUridine_synth_RsuA/RluA"/>
</dbReference>
<dbReference type="InterPro" id="IPR036986">
    <property type="entry name" value="S4_RNA-bd_sf"/>
</dbReference>
<dbReference type="PANTHER" id="PTHR47683">
    <property type="entry name" value="PSEUDOURIDINE SYNTHASE FAMILY PROTEIN-RELATED"/>
    <property type="match status" value="1"/>
</dbReference>
<evidence type="ECO:0000256" key="3">
    <source>
        <dbReference type="ARBA" id="ARBA00022884"/>
    </source>
</evidence>
<dbReference type="GO" id="GO:0000455">
    <property type="term" value="P:enzyme-directed rRNA pseudouridine synthesis"/>
    <property type="evidence" value="ECO:0007669"/>
    <property type="project" value="UniProtKB-ARBA"/>
</dbReference>
<proteinExistence type="inferred from homology"/>
<gene>
    <name evidence="10" type="primary">rluB</name>
    <name evidence="10" type="ORF">FVIR_GE00155</name>
</gene>
<dbReference type="InterPro" id="IPR020103">
    <property type="entry name" value="PsdUridine_synth_cat_dom_sf"/>
</dbReference>
<dbReference type="SUPFAM" id="SSF55174">
    <property type="entry name" value="Alpha-L RNA-binding motif"/>
    <property type="match status" value="1"/>
</dbReference>
<evidence type="ECO:0000313" key="11">
    <source>
        <dbReference type="Proteomes" id="UP000095665"/>
    </source>
</evidence>
<accession>A0A143WQE6</accession>
<dbReference type="FunFam" id="3.30.70.580:FF:000009">
    <property type="entry name" value="Pseudouridine synthase"/>
    <property type="match status" value="1"/>
</dbReference>
<evidence type="ECO:0000256" key="5">
    <source>
        <dbReference type="ARBA" id="ARBA00036944"/>
    </source>
</evidence>
<dbReference type="Pfam" id="PF01479">
    <property type="entry name" value="S4"/>
    <property type="match status" value="1"/>
</dbReference>
<dbReference type="EMBL" id="LN999832">
    <property type="protein sequence ID" value="CUX95965.1"/>
    <property type="molecule type" value="Genomic_DNA"/>
</dbReference>
<dbReference type="PROSITE" id="PS01149">
    <property type="entry name" value="PSI_RSU"/>
    <property type="match status" value="1"/>
</dbReference>
<dbReference type="SUPFAM" id="SSF55120">
    <property type="entry name" value="Pseudouridine synthase"/>
    <property type="match status" value="1"/>
</dbReference>
<dbReference type="SMART" id="SM00363">
    <property type="entry name" value="S4"/>
    <property type="match status" value="1"/>
</dbReference>
<name>A0A143WQE6_9ENTR</name>
<evidence type="ECO:0000256" key="4">
    <source>
        <dbReference type="ARBA" id="ARBA00023235"/>
    </source>
</evidence>
<dbReference type="NCBIfam" id="TIGR00093">
    <property type="entry name" value="pseudouridine synthase"/>
    <property type="match status" value="1"/>
</dbReference>
<dbReference type="PANTHER" id="PTHR47683:SF3">
    <property type="entry name" value="RIBOSOMAL LARGE SUBUNIT PSEUDOURIDINE SYNTHASE B"/>
    <property type="match status" value="1"/>
</dbReference>
<dbReference type="GO" id="GO:0160139">
    <property type="term" value="F:23S rRNA pseudouridine(2605) synthase activity"/>
    <property type="evidence" value="ECO:0007669"/>
    <property type="project" value="UniProtKB-EC"/>
</dbReference>
<keyword evidence="3 7" id="KW-0694">RNA-binding</keyword>
<dbReference type="Proteomes" id="UP000095665">
    <property type="component" value="Chromosome I"/>
</dbReference>
<comment type="function">
    <text evidence="6">Responsible for synthesis of pseudouridine from uracil-2605 in 23S ribosomal RNA.</text>
</comment>
<feature type="domain" description="RNA-binding S4" evidence="9">
    <location>
        <begin position="5"/>
        <end position="66"/>
    </location>
</feature>
<dbReference type="PROSITE" id="PS50889">
    <property type="entry name" value="S4"/>
    <property type="match status" value="1"/>
</dbReference>
<dbReference type="InterPro" id="IPR000748">
    <property type="entry name" value="PsdUridine_synth_RsuA/RluB/E/F"/>
</dbReference>
<dbReference type="PATRIC" id="fig|1070130.3.peg.250"/>
<keyword evidence="4 8" id="KW-0413">Isomerase</keyword>
<dbReference type="Pfam" id="PF00849">
    <property type="entry name" value="PseudoU_synth_2"/>
    <property type="match status" value="1"/>
</dbReference>
<dbReference type="Gene3D" id="3.30.2350.10">
    <property type="entry name" value="Pseudouridine synthase"/>
    <property type="match status" value="1"/>
</dbReference>
<sequence>MSENEKLQKIIARIGQGSRRKIENLIKQGRISVNGKVAILGDRINITNTTKICIDGQIVFAKSSENALCRVLVYYKPEGELCTRQDPKGRPTIFDRLPYLHNSRWISVGRLDINTSGLLLLTTDGELANRLTHPRYKIKREYAVCIFGKIDKNKQNKLIKNIQLNDGQSAFYSLTFKRSEGFNQWYAVTLTEGRNREVRRLLASVGVQISRLIRVRYGDITLPKRLPQGSWKELSLKQINYLRKIVKLPFKLVTEIPIKHDHFHFKTMQTCYSVNHN</sequence>
<evidence type="ECO:0000259" key="9">
    <source>
        <dbReference type="SMART" id="SM00363"/>
    </source>
</evidence>
<dbReference type="Gene3D" id="3.10.290.10">
    <property type="entry name" value="RNA-binding S4 domain"/>
    <property type="match status" value="1"/>
</dbReference>
<dbReference type="CDD" id="cd02556">
    <property type="entry name" value="PseudoU_synth_RluB"/>
    <property type="match status" value="1"/>
</dbReference>
<dbReference type="KEGG" id="ged:FVIR_GE00155"/>